<dbReference type="Proteomes" id="UP001465976">
    <property type="component" value="Unassembled WGS sequence"/>
</dbReference>
<proteinExistence type="predicted"/>
<accession>A0ABR3EUM7</accession>
<feature type="domain" description="Bacteriophage T5 Orf172 DNA-binding" evidence="2">
    <location>
        <begin position="25"/>
        <end position="88"/>
    </location>
</feature>
<protein>
    <recommendedName>
        <fullName evidence="2">Bacteriophage T5 Orf172 DNA-binding domain-containing protein</fullName>
    </recommendedName>
</protein>
<reference evidence="3 4" key="1">
    <citation type="submission" date="2024-02" db="EMBL/GenBank/DDBJ databases">
        <title>A draft genome for the cacao thread blight pathogen Marasmius crinis-equi.</title>
        <authorList>
            <person name="Cohen S.P."/>
            <person name="Baruah I.K."/>
            <person name="Amoako-Attah I."/>
            <person name="Bukari Y."/>
            <person name="Meinhardt L.W."/>
            <person name="Bailey B.A."/>
        </authorList>
    </citation>
    <scope>NUCLEOTIDE SEQUENCE [LARGE SCALE GENOMIC DNA]</scope>
    <source>
        <strain evidence="3 4">GH-76</strain>
    </source>
</reference>
<dbReference type="EMBL" id="JBAHYK010001879">
    <property type="protein sequence ID" value="KAL0566501.1"/>
    <property type="molecule type" value="Genomic_DNA"/>
</dbReference>
<dbReference type="Pfam" id="PF10544">
    <property type="entry name" value="T5orf172"/>
    <property type="match status" value="1"/>
</dbReference>
<sequence>MSTEHQLSRLNDILLQEIAEHDGRGFVYVAKVELRPGEVSIKVGQTNNLNRRVGEHRRLCQMNQNEFQILETVTVEHAIRAEGASHWLIKAAGFDTSQPLQLSQICVLSQSDSAEIARVNRIRARGLMYGTRLVGDVNRRQWLKEDEPQWRERQRQGVASGEWVVVRSGTYKGDVGLAVQPDLVGYTTSTMEDATDLQKTILSSYTTETSADIMVLLVPRLETNPPSLYTPKTAGKRKRTANASRPSPALFDPSCHKAVEKIRDGYAYEKGEYHYKEPMFSIPEGNWLKEPKLFYSDAYQYNKQLFVGSLLLRSYKKRSLFPAVSIPAHLEQTFSRSSNPDVPQFPMPYPQHWIFEEGEEIVYEPKVTPEDEDPIRFDTPLRYKFLNVAKRGQDPQTVTLKTTLLSKYIKYSAHRGMSGMVTAVCNYHVQILAMRVGETPSSIATHINSVKVISSGEDVGKVKIPWLNALVKVIKGEFADCVGIVETVDRVEGKPGRRIILGLWIPAMCRSIYTDYNNVVEKLTKAPLNSWQPMNNVQFRIYGLSASMATSREPWIGVSVLIVKGHWKGNTGTVRGVEIIWQKAISGMDASGRTTKRREGLMLQIKLDLVHPQQQPTVKINYLDAVDEKKKIFLNLAHPVKKGDLYDFQPNISHSVKVLRPLPPEQAEVPGTPQWSPEEVVENARAGAAWDPNDPDHGNSVALPYDPWNDVPVPPLAETEDIIHSPAVAGPSTSLDESDKSEMAAAAALEASIMEAIAEGEAEDPPPPPYWIVHPRLVGLTIEASVNSINPQMVKIVHTPIGVIKARLIQSRSSITVKVNDFGIVTRSPNAIKPPSKKSLMVVVGGEDEHVGKLVRQISHFYVGEKKEENHFLVLGVIEKDSEGKESLTSQRLELHRDNLARVNESSEQKRKGNEYMRDVRAASRKEIGHCTQVR</sequence>
<feature type="region of interest" description="Disordered" evidence="1">
    <location>
        <begin position="227"/>
        <end position="249"/>
    </location>
</feature>
<feature type="compositionally biased region" description="Basic and acidic residues" evidence="1">
    <location>
        <begin position="903"/>
        <end position="929"/>
    </location>
</feature>
<organism evidence="3 4">
    <name type="scientific">Marasmius crinis-equi</name>
    <dbReference type="NCBI Taxonomy" id="585013"/>
    <lineage>
        <taxon>Eukaryota</taxon>
        <taxon>Fungi</taxon>
        <taxon>Dikarya</taxon>
        <taxon>Basidiomycota</taxon>
        <taxon>Agaricomycotina</taxon>
        <taxon>Agaricomycetes</taxon>
        <taxon>Agaricomycetidae</taxon>
        <taxon>Agaricales</taxon>
        <taxon>Marasmiineae</taxon>
        <taxon>Marasmiaceae</taxon>
        <taxon>Marasmius</taxon>
    </lineage>
</organism>
<dbReference type="InterPro" id="IPR018306">
    <property type="entry name" value="Phage_T5_Orf172_DNA-bd"/>
</dbReference>
<evidence type="ECO:0000256" key="1">
    <source>
        <dbReference type="SAM" id="MobiDB-lite"/>
    </source>
</evidence>
<keyword evidence="4" id="KW-1185">Reference proteome</keyword>
<feature type="region of interest" description="Disordered" evidence="1">
    <location>
        <begin position="903"/>
        <end position="935"/>
    </location>
</feature>
<evidence type="ECO:0000313" key="4">
    <source>
        <dbReference type="Proteomes" id="UP001465976"/>
    </source>
</evidence>
<gene>
    <name evidence="3" type="ORF">V5O48_015511</name>
</gene>
<evidence type="ECO:0000259" key="2">
    <source>
        <dbReference type="Pfam" id="PF10544"/>
    </source>
</evidence>
<name>A0ABR3EUM7_9AGAR</name>
<evidence type="ECO:0000313" key="3">
    <source>
        <dbReference type="EMBL" id="KAL0566501.1"/>
    </source>
</evidence>
<comment type="caution">
    <text evidence="3">The sequence shown here is derived from an EMBL/GenBank/DDBJ whole genome shotgun (WGS) entry which is preliminary data.</text>
</comment>